<proteinExistence type="predicted"/>
<organism evidence="1 2">
    <name type="scientific">Candidatus Wirthbacteria bacterium CG2_30_54_11</name>
    <dbReference type="NCBI Taxonomy" id="1817892"/>
    <lineage>
        <taxon>Bacteria</taxon>
        <taxon>Candidatus Wirthbacteria</taxon>
    </lineage>
</organism>
<comment type="caution">
    <text evidence="1">The sequence shown here is derived from an EMBL/GenBank/DDBJ whole genome shotgun (WGS) entry which is preliminary data.</text>
</comment>
<evidence type="ECO:0000313" key="2">
    <source>
        <dbReference type="Proteomes" id="UP000183245"/>
    </source>
</evidence>
<dbReference type="STRING" id="1817892.AUK40_00615"/>
<accession>A0A1J5IR86</accession>
<name>A0A1J5IR86_9BACT</name>
<protein>
    <submittedName>
        <fullName evidence="1">Uncharacterized protein</fullName>
    </submittedName>
</protein>
<evidence type="ECO:0000313" key="1">
    <source>
        <dbReference type="EMBL" id="OIP99665.1"/>
    </source>
</evidence>
<gene>
    <name evidence="1" type="ORF">AUK40_00615</name>
</gene>
<dbReference type="AlphaFoldDB" id="A0A1J5IR86"/>
<reference evidence="1 2" key="1">
    <citation type="journal article" date="2016" name="Environ. Microbiol.">
        <title>Genomic resolution of a cold subsurface aquifer community provides metabolic insights for novel microbes adapted to high CO concentrations.</title>
        <authorList>
            <person name="Probst A.J."/>
            <person name="Castelle C.J."/>
            <person name="Singh A."/>
            <person name="Brown C.T."/>
            <person name="Anantharaman K."/>
            <person name="Sharon I."/>
            <person name="Hug L.A."/>
            <person name="Burstein D."/>
            <person name="Emerson J.B."/>
            <person name="Thomas B.C."/>
            <person name="Banfield J.F."/>
        </authorList>
    </citation>
    <scope>NUCLEOTIDE SEQUENCE [LARGE SCALE GENOMIC DNA]</scope>
    <source>
        <strain evidence="1">CG2_30_54_11</strain>
    </source>
</reference>
<dbReference type="Proteomes" id="UP000183245">
    <property type="component" value="Unassembled WGS sequence"/>
</dbReference>
<dbReference type="EMBL" id="MNZT01000011">
    <property type="protein sequence ID" value="OIP99665.1"/>
    <property type="molecule type" value="Genomic_DNA"/>
</dbReference>
<sequence length="273" mass="29900">MAVKPAYSKIWRILVLAIIPFCWAGMMVTLVYRVESSNKGISYLSTHGTIIDPVIGTTWYSIESDGVLIGYSRTTIGYTGEQEEHYTSVEETAVQVDGFGDEVFLTMHMASVLDNTMTPITLEGTIGLGALQFTLTSERQGDLLNVQVSGMGTELSRTIPFGDGLATTSSAYAIAASRAVKADEQFRFQTFDALSQSEAPLLLTYRDDSTMDTTEGVVAARHFTVQKSSLSSEVWLDVKGRMLREEAGTYVSEIADYVTLREFVEAHPVAQSP</sequence>